<dbReference type="STRING" id="1123397.SAMN05660831_01591"/>
<proteinExistence type="predicted"/>
<dbReference type="InterPro" id="IPR015797">
    <property type="entry name" value="NUDIX_hydrolase-like_dom_sf"/>
</dbReference>
<keyword evidence="3" id="KW-1185">Reference proteome</keyword>
<protein>
    <submittedName>
        <fullName evidence="2">ADP-ribose pyrophosphatase YjhB, NUDIX family</fullName>
    </submittedName>
</protein>
<reference evidence="2 3" key="1">
    <citation type="submission" date="2016-10" db="EMBL/GenBank/DDBJ databases">
        <authorList>
            <person name="de Groot N.N."/>
        </authorList>
    </citation>
    <scope>NUCLEOTIDE SEQUENCE [LARGE SCALE GENOMIC DNA]</scope>
    <source>
        <strain evidence="2 3">HL3</strain>
    </source>
</reference>
<dbReference type="Pfam" id="PF00293">
    <property type="entry name" value="NUDIX"/>
    <property type="match status" value="1"/>
</dbReference>
<dbReference type="CDD" id="cd03674">
    <property type="entry name" value="NUDIX_Hydrolase"/>
    <property type="match status" value="1"/>
</dbReference>
<organism evidence="2 3">
    <name type="scientific">Thiohalospira halophila DSM 15071</name>
    <dbReference type="NCBI Taxonomy" id="1123397"/>
    <lineage>
        <taxon>Bacteria</taxon>
        <taxon>Pseudomonadati</taxon>
        <taxon>Pseudomonadota</taxon>
        <taxon>Gammaproteobacteria</taxon>
        <taxon>Thiohalospirales</taxon>
        <taxon>Thiohalospiraceae</taxon>
        <taxon>Thiohalospira</taxon>
    </lineage>
</organism>
<dbReference type="RefSeq" id="WP_093428239.1">
    <property type="nucleotide sequence ID" value="NZ_FOMJ01000005.1"/>
</dbReference>
<dbReference type="SUPFAM" id="SSF55811">
    <property type="entry name" value="Nudix"/>
    <property type="match status" value="1"/>
</dbReference>
<dbReference type="PANTHER" id="PTHR43736">
    <property type="entry name" value="ADP-RIBOSE PYROPHOSPHATASE"/>
    <property type="match status" value="1"/>
</dbReference>
<gene>
    <name evidence="2" type="ORF">SAMN05660831_01591</name>
</gene>
<dbReference type="InterPro" id="IPR000086">
    <property type="entry name" value="NUDIX_hydrolase_dom"/>
</dbReference>
<name>A0A1I1S6I1_9GAMM</name>
<evidence type="ECO:0000313" key="2">
    <source>
        <dbReference type="EMBL" id="SFD42105.1"/>
    </source>
</evidence>
<dbReference type="Proteomes" id="UP000198611">
    <property type="component" value="Unassembled WGS sequence"/>
</dbReference>
<evidence type="ECO:0000313" key="3">
    <source>
        <dbReference type="Proteomes" id="UP000198611"/>
    </source>
</evidence>
<accession>A0A1I1S6I1</accession>
<dbReference type="OrthoDB" id="129709at2"/>
<dbReference type="GO" id="GO:0003824">
    <property type="term" value="F:catalytic activity"/>
    <property type="evidence" value="ECO:0007669"/>
    <property type="project" value="UniProtKB-ARBA"/>
</dbReference>
<dbReference type="Gene3D" id="3.90.79.10">
    <property type="entry name" value="Nucleoside Triphosphate Pyrophosphohydrolase"/>
    <property type="match status" value="1"/>
</dbReference>
<dbReference type="AlphaFoldDB" id="A0A1I1S6I1"/>
<dbReference type="PANTHER" id="PTHR43736:SF1">
    <property type="entry name" value="DIHYDRONEOPTERIN TRIPHOSPHATE DIPHOSPHATASE"/>
    <property type="match status" value="1"/>
</dbReference>
<evidence type="ECO:0000259" key="1">
    <source>
        <dbReference type="PROSITE" id="PS51462"/>
    </source>
</evidence>
<sequence length="186" mass="21663">MHRQDLLQRLTSHRTDFPDEATFTRRARDFVAGHADCFHRELMPRHVTASTWVVNPARDHALLLHHGKHNRWFQPGGHADGDPDVLAVALREVQEETGLHPDAIRLVDDWVFDVDIHTIPDDPHAPPHEHIDVRFLVEVDDTLPVPGNEESHEVRWVPLEAISRYNNGRSTWRMVEKTRRLRHRPT</sequence>
<feature type="domain" description="Nudix hydrolase" evidence="1">
    <location>
        <begin position="44"/>
        <end position="180"/>
    </location>
</feature>
<dbReference type="PROSITE" id="PS51462">
    <property type="entry name" value="NUDIX"/>
    <property type="match status" value="1"/>
</dbReference>
<dbReference type="EMBL" id="FOMJ01000005">
    <property type="protein sequence ID" value="SFD42105.1"/>
    <property type="molecule type" value="Genomic_DNA"/>
</dbReference>